<reference evidence="1 2" key="1">
    <citation type="submission" date="2021-03" db="EMBL/GenBank/DDBJ databases">
        <title>Sequencing the genomes of 1000 actinobacteria strains.</title>
        <authorList>
            <person name="Klenk H.-P."/>
        </authorList>
    </citation>
    <scope>NUCLEOTIDE SEQUENCE [LARGE SCALE GENOMIC DNA]</scope>
    <source>
        <strain evidence="1 2">DSM 46670</strain>
    </source>
</reference>
<dbReference type="GO" id="GO:0004300">
    <property type="term" value="F:enoyl-CoA hydratase activity"/>
    <property type="evidence" value="ECO:0007669"/>
    <property type="project" value="UniProtKB-EC"/>
</dbReference>
<dbReference type="CDD" id="cd06558">
    <property type="entry name" value="crotonase-like"/>
    <property type="match status" value="1"/>
</dbReference>
<evidence type="ECO:0000313" key="1">
    <source>
        <dbReference type="EMBL" id="MBP2319650.1"/>
    </source>
</evidence>
<dbReference type="InterPro" id="IPR001753">
    <property type="entry name" value="Enoyl-CoA_hydra/iso"/>
</dbReference>
<dbReference type="InterPro" id="IPR029045">
    <property type="entry name" value="ClpP/crotonase-like_dom_sf"/>
</dbReference>
<accession>A0ABS4T5B1</accession>
<dbReference type="SUPFAM" id="SSF52096">
    <property type="entry name" value="ClpP/crotonase"/>
    <property type="match status" value="1"/>
</dbReference>
<dbReference type="PANTHER" id="PTHR11941:SF54">
    <property type="entry name" value="ENOYL-COA HYDRATASE, MITOCHONDRIAL"/>
    <property type="match status" value="1"/>
</dbReference>
<dbReference type="EC" id="4.2.1.17" evidence="1"/>
<gene>
    <name evidence="1" type="ORF">JOF56_000035</name>
</gene>
<keyword evidence="1" id="KW-0456">Lyase</keyword>
<dbReference type="Gene3D" id="3.90.226.10">
    <property type="entry name" value="2-enoyl-CoA Hydratase, Chain A, domain 1"/>
    <property type="match status" value="1"/>
</dbReference>
<organism evidence="1 2">
    <name type="scientific">Kibdelosporangium banguiense</name>
    <dbReference type="NCBI Taxonomy" id="1365924"/>
    <lineage>
        <taxon>Bacteria</taxon>
        <taxon>Bacillati</taxon>
        <taxon>Actinomycetota</taxon>
        <taxon>Actinomycetes</taxon>
        <taxon>Pseudonocardiales</taxon>
        <taxon>Pseudonocardiaceae</taxon>
        <taxon>Kibdelosporangium</taxon>
    </lineage>
</organism>
<dbReference type="PANTHER" id="PTHR11941">
    <property type="entry name" value="ENOYL-COA HYDRATASE-RELATED"/>
    <property type="match status" value="1"/>
</dbReference>
<proteinExistence type="predicted"/>
<dbReference type="EMBL" id="JAGINW010000001">
    <property type="protein sequence ID" value="MBP2319650.1"/>
    <property type="molecule type" value="Genomic_DNA"/>
</dbReference>
<sequence>MQPPLVRYELTDGIASITMDDGARNTLSPQMIGSLNAALDQAQADRAVVLLTGRDGLFSDGFDSAILREGGPRSVALVRSGFKLAARLLAFPRPVVVKCTGHAAEMGALLVLSGDFRVGAAGYQISADGLQMWLTATEIIRRSVVFLDLVVPEARLAHAARDMAIAAIGMDMHKLRARQGILAAIRNAIDVDFTEGQPVASGCG</sequence>
<dbReference type="RefSeq" id="WP_209633157.1">
    <property type="nucleotide sequence ID" value="NZ_JAGINW010000001.1"/>
</dbReference>
<protein>
    <submittedName>
        <fullName evidence="1">Enoyl-CoA hydratase</fullName>
        <ecNumber evidence="1">4.2.1.17</ecNumber>
    </submittedName>
</protein>
<comment type="caution">
    <text evidence="1">The sequence shown here is derived from an EMBL/GenBank/DDBJ whole genome shotgun (WGS) entry which is preliminary data.</text>
</comment>
<evidence type="ECO:0000313" key="2">
    <source>
        <dbReference type="Proteomes" id="UP001519332"/>
    </source>
</evidence>
<name>A0ABS4T5B1_9PSEU</name>
<dbReference type="Pfam" id="PF00378">
    <property type="entry name" value="ECH_1"/>
    <property type="match status" value="1"/>
</dbReference>
<dbReference type="Proteomes" id="UP001519332">
    <property type="component" value="Unassembled WGS sequence"/>
</dbReference>
<keyword evidence="2" id="KW-1185">Reference proteome</keyword>